<dbReference type="InterPro" id="IPR037321">
    <property type="entry name" value="KIN17-like"/>
</dbReference>
<dbReference type="OrthoDB" id="10266249at2759"/>
<feature type="domain" description="DNA/RNA-binding protein Kin17 WH-like" evidence="4">
    <location>
        <begin position="52"/>
        <end position="178"/>
    </location>
</feature>
<accession>A2F0E6</accession>
<reference evidence="5" key="1">
    <citation type="submission" date="2006-10" db="EMBL/GenBank/DDBJ databases">
        <authorList>
            <person name="Amadeo P."/>
            <person name="Zhao Q."/>
            <person name="Wortman J."/>
            <person name="Fraser-Liggett C."/>
            <person name="Carlton J."/>
        </authorList>
    </citation>
    <scope>NUCLEOTIDE SEQUENCE</scope>
    <source>
        <strain evidence="5">G3</strain>
    </source>
</reference>
<dbReference type="Gene3D" id="1.10.10.2030">
    <property type="entry name" value="DNA/RNA-binding protein Kin17, conserved domain"/>
    <property type="match status" value="1"/>
</dbReference>
<dbReference type="Proteomes" id="UP000001542">
    <property type="component" value="Unassembled WGS sequence"/>
</dbReference>
<dbReference type="GO" id="GO:0005634">
    <property type="term" value="C:nucleus"/>
    <property type="evidence" value="ECO:0007669"/>
    <property type="project" value="UniProtKB-SubCell"/>
</dbReference>
<dbReference type="PANTHER" id="PTHR12805:SF0">
    <property type="entry name" value="DNA_RNA-BINDING PROTEIN KIN17"/>
    <property type="match status" value="1"/>
</dbReference>
<gene>
    <name evidence="5" type="ORF">TVAG_292740</name>
</gene>
<organism evidence="5 6">
    <name type="scientific">Trichomonas vaginalis (strain ATCC PRA-98 / G3)</name>
    <dbReference type="NCBI Taxonomy" id="412133"/>
    <lineage>
        <taxon>Eukaryota</taxon>
        <taxon>Metamonada</taxon>
        <taxon>Parabasalia</taxon>
        <taxon>Trichomonadida</taxon>
        <taxon>Trichomonadidae</taxon>
        <taxon>Trichomonas</taxon>
    </lineage>
</organism>
<dbReference type="InterPro" id="IPR038254">
    <property type="entry name" value="KIN17_WH-like_sf"/>
</dbReference>
<dbReference type="Pfam" id="PF10357">
    <property type="entry name" value="WH_KIN17"/>
    <property type="match status" value="1"/>
</dbReference>
<sequence length="230" mass="26509">MGKKDLSEAKRISKHLKHGGLGKLKLFCDVCKFQARDPEAFRAHTQTEHHRLMMARFRQSEKATIDANSMKFQKEFLQVLKTRFPNKEVNANIVYMQTISDRNHQHMNSTRWESVRGFLTEMQRLGYLTVRTTEQGRFIKYIEVDPALQIAEKIKTQVEEQFNKDLENTRSSIEEQMKSAPAVVFEDTVKAPQSVNVSFATEEKPVQKKVSSLFGGSNKPKPPPKPPMKL</sequence>
<dbReference type="AlphaFoldDB" id="A2F0E6"/>
<reference evidence="5" key="2">
    <citation type="journal article" date="2007" name="Science">
        <title>Draft genome sequence of the sexually transmitted pathogen Trichomonas vaginalis.</title>
        <authorList>
            <person name="Carlton J.M."/>
            <person name="Hirt R.P."/>
            <person name="Silva J.C."/>
            <person name="Delcher A.L."/>
            <person name="Schatz M."/>
            <person name="Zhao Q."/>
            <person name="Wortman J.R."/>
            <person name="Bidwell S.L."/>
            <person name="Alsmark U.C.M."/>
            <person name="Besteiro S."/>
            <person name="Sicheritz-Ponten T."/>
            <person name="Noel C.J."/>
            <person name="Dacks J.B."/>
            <person name="Foster P.G."/>
            <person name="Simillion C."/>
            <person name="Van de Peer Y."/>
            <person name="Miranda-Saavedra D."/>
            <person name="Barton G.J."/>
            <person name="Westrop G.D."/>
            <person name="Mueller S."/>
            <person name="Dessi D."/>
            <person name="Fiori P.L."/>
            <person name="Ren Q."/>
            <person name="Paulsen I."/>
            <person name="Zhang H."/>
            <person name="Bastida-Corcuera F.D."/>
            <person name="Simoes-Barbosa A."/>
            <person name="Brown M.T."/>
            <person name="Hayes R.D."/>
            <person name="Mukherjee M."/>
            <person name="Okumura C.Y."/>
            <person name="Schneider R."/>
            <person name="Smith A.J."/>
            <person name="Vanacova S."/>
            <person name="Villalvazo M."/>
            <person name="Haas B.J."/>
            <person name="Pertea M."/>
            <person name="Feldblyum T.V."/>
            <person name="Utterback T.R."/>
            <person name="Shu C.L."/>
            <person name="Osoegawa K."/>
            <person name="de Jong P.J."/>
            <person name="Hrdy I."/>
            <person name="Horvathova L."/>
            <person name="Zubacova Z."/>
            <person name="Dolezal P."/>
            <person name="Malik S.B."/>
            <person name="Logsdon J.M. Jr."/>
            <person name="Henze K."/>
            <person name="Gupta A."/>
            <person name="Wang C.C."/>
            <person name="Dunne R.L."/>
            <person name="Upcroft J.A."/>
            <person name="Upcroft P."/>
            <person name="White O."/>
            <person name="Salzberg S.L."/>
            <person name="Tang P."/>
            <person name="Chiu C.-H."/>
            <person name="Lee Y.-S."/>
            <person name="Embley T.M."/>
            <person name="Coombs G.H."/>
            <person name="Mottram J.C."/>
            <person name="Tachezy J."/>
            <person name="Fraser-Liggett C.M."/>
            <person name="Johnson P.J."/>
        </authorList>
    </citation>
    <scope>NUCLEOTIDE SEQUENCE [LARGE SCALE GENOMIC DNA]</scope>
    <source>
        <strain evidence="5">G3</strain>
    </source>
</reference>
<keyword evidence="2" id="KW-0539">Nucleus</keyword>
<dbReference type="Pfam" id="PF25095">
    <property type="entry name" value="C2H2-zf_KIN17"/>
    <property type="match status" value="1"/>
</dbReference>
<dbReference type="PANTHER" id="PTHR12805">
    <property type="entry name" value="KIN17 KIN, ANTIGENIC DETERMINANT OF RECA PROTEIN HOMOLOG"/>
    <property type="match status" value="1"/>
</dbReference>
<dbReference type="VEuPathDB" id="TrichDB:TVAGG3_0216610"/>
<protein>
    <recommendedName>
        <fullName evidence="4">DNA/RNA-binding protein Kin17 WH-like domain-containing protein</fullName>
    </recommendedName>
</protein>
<dbReference type="KEGG" id="tva:4759468"/>
<dbReference type="RefSeq" id="XP_001330373.1">
    <property type="nucleotide sequence ID" value="XM_001330338.1"/>
</dbReference>
<dbReference type="EMBL" id="DS113561">
    <property type="protein sequence ID" value="EAY01641.1"/>
    <property type="molecule type" value="Genomic_DNA"/>
</dbReference>
<evidence type="ECO:0000313" key="6">
    <source>
        <dbReference type="Proteomes" id="UP000001542"/>
    </source>
</evidence>
<dbReference type="eggNOG" id="KOG2837">
    <property type="taxonomic scope" value="Eukaryota"/>
</dbReference>
<dbReference type="FunFam" id="1.10.10.2030:FF:000003">
    <property type="entry name" value="Rts2p"/>
    <property type="match status" value="1"/>
</dbReference>
<comment type="subcellular location">
    <subcellularLocation>
        <location evidence="1">Nucleus</location>
    </subcellularLocation>
</comment>
<dbReference type="InterPro" id="IPR056767">
    <property type="entry name" value="C2H2-Znf_KIN17"/>
</dbReference>
<name>A2F0E6_TRIV3</name>
<dbReference type="FunCoup" id="A2F0E6">
    <property type="interactions" value="714"/>
</dbReference>
<feature type="compositionally biased region" description="Pro residues" evidence="3">
    <location>
        <begin position="220"/>
        <end position="230"/>
    </location>
</feature>
<keyword evidence="6" id="KW-1185">Reference proteome</keyword>
<dbReference type="SMART" id="SM01253">
    <property type="entry name" value="Kin17_mid"/>
    <property type="match status" value="1"/>
</dbReference>
<dbReference type="STRING" id="5722.A2F0E6"/>
<dbReference type="OMA" id="WIDRRPE"/>
<dbReference type="InterPro" id="IPR019447">
    <property type="entry name" value="DNA/RNA-bd_Kin17_WH-like_dom"/>
</dbReference>
<feature type="region of interest" description="Disordered" evidence="3">
    <location>
        <begin position="202"/>
        <end position="230"/>
    </location>
</feature>
<evidence type="ECO:0000313" key="5">
    <source>
        <dbReference type="EMBL" id="EAY01641.1"/>
    </source>
</evidence>
<dbReference type="VEuPathDB" id="TrichDB:TVAG_292740"/>
<dbReference type="InParanoid" id="A2F0E6"/>
<dbReference type="SMR" id="A2F0E6"/>
<evidence type="ECO:0000256" key="1">
    <source>
        <dbReference type="ARBA" id="ARBA00004123"/>
    </source>
</evidence>
<proteinExistence type="predicted"/>
<evidence type="ECO:0000256" key="2">
    <source>
        <dbReference type="ARBA" id="ARBA00023242"/>
    </source>
</evidence>
<evidence type="ECO:0000256" key="3">
    <source>
        <dbReference type="SAM" id="MobiDB-lite"/>
    </source>
</evidence>
<evidence type="ECO:0000259" key="4">
    <source>
        <dbReference type="SMART" id="SM01253"/>
    </source>
</evidence>